<organism evidence="9 10">
    <name type="scientific">Colocasia esculenta</name>
    <name type="common">Wild taro</name>
    <name type="synonym">Arum esculentum</name>
    <dbReference type="NCBI Taxonomy" id="4460"/>
    <lineage>
        <taxon>Eukaryota</taxon>
        <taxon>Viridiplantae</taxon>
        <taxon>Streptophyta</taxon>
        <taxon>Embryophyta</taxon>
        <taxon>Tracheophyta</taxon>
        <taxon>Spermatophyta</taxon>
        <taxon>Magnoliopsida</taxon>
        <taxon>Liliopsida</taxon>
        <taxon>Araceae</taxon>
        <taxon>Aroideae</taxon>
        <taxon>Colocasieae</taxon>
        <taxon>Colocasia</taxon>
    </lineage>
</organism>
<evidence type="ECO:0000256" key="6">
    <source>
        <dbReference type="ARBA" id="ARBA00024378"/>
    </source>
</evidence>
<keyword evidence="4" id="KW-0112">Calmodulin-binding</keyword>
<keyword evidence="2" id="KW-0963">Cytoplasm</keyword>
<dbReference type="PROSITE" id="PS50096">
    <property type="entry name" value="IQ"/>
    <property type="match status" value="2"/>
</dbReference>
<dbReference type="PANTHER" id="PTHR32295">
    <property type="entry name" value="IQ-DOMAIN 5-RELATED"/>
    <property type="match status" value="1"/>
</dbReference>
<dbReference type="Pfam" id="PF00612">
    <property type="entry name" value="IQ"/>
    <property type="match status" value="2"/>
</dbReference>
<keyword evidence="3" id="KW-0677">Repeat</keyword>
<feature type="compositionally biased region" description="Polar residues" evidence="7">
    <location>
        <begin position="427"/>
        <end position="443"/>
    </location>
</feature>
<dbReference type="FunFam" id="1.20.5.190:FF:000062">
    <property type="entry name" value="IQ-domain 11"/>
    <property type="match status" value="1"/>
</dbReference>
<evidence type="ECO:0000256" key="7">
    <source>
        <dbReference type="SAM" id="MobiDB-lite"/>
    </source>
</evidence>
<feature type="compositionally biased region" description="Low complexity" evidence="7">
    <location>
        <begin position="468"/>
        <end position="481"/>
    </location>
</feature>
<gene>
    <name evidence="9" type="ORF">Taro_024909</name>
</gene>
<protein>
    <recommendedName>
        <fullName evidence="8">DUF4005 domain-containing protein</fullName>
    </recommendedName>
</protein>
<evidence type="ECO:0000256" key="1">
    <source>
        <dbReference type="ARBA" id="ARBA00004496"/>
    </source>
</evidence>
<dbReference type="InterPro" id="IPR025064">
    <property type="entry name" value="DUF4005"/>
</dbReference>
<evidence type="ECO:0000313" key="10">
    <source>
        <dbReference type="Proteomes" id="UP000652761"/>
    </source>
</evidence>
<dbReference type="OrthoDB" id="1686972at2759"/>
<name>A0A843VAP6_COLES</name>
<feature type="region of interest" description="Disordered" evidence="7">
    <location>
        <begin position="427"/>
        <end position="503"/>
    </location>
</feature>
<feature type="region of interest" description="Disordered" evidence="7">
    <location>
        <begin position="70"/>
        <end position="103"/>
    </location>
</feature>
<dbReference type="InterPro" id="IPR000048">
    <property type="entry name" value="IQ_motif_EF-hand-BS"/>
</dbReference>
<comment type="subcellular location">
    <subcellularLocation>
        <location evidence="1">Cytoplasm</location>
    </subcellularLocation>
</comment>
<feature type="domain" description="DUF4005" evidence="8">
    <location>
        <begin position="396"/>
        <end position="472"/>
    </location>
</feature>
<evidence type="ECO:0000256" key="4">
    <source>
        <dbReference type="ARBA" id="ARBA00022860"/>
    </source>
</evidence>
<evidence type="ECO:0000256" key="3">
    <source>
        <dbReference type="ARBA" id="ARBA00022737"/>
    </source>
</evidence>
<proteinExistence type="inferred from homology"/>
<sequence>MGKASRWLRSLLLGGKKPVAVAGGDTHKPIKEKRGWGFARSFRDVDQHRRGVVGDEMSVAVDEVRKGASYREGGPRSYVPSVASSRATGGAPSRAPPPVLDDKEEQKRAIAVAAATAAVAEAAVAAAQAAAAVVRLTSSGRCPVLYGAIGRKREEWAAVRIQAAFRGYLARRALRALRGLVKLQALVRGHIVRKQAAKTLRCMQALVRVQARARACRVLSENRHRNERCRQTHLGPPTPQKFEPSLRANYAKSDRGSSNLKRGDIVDLTDPGNAQSWKWLDHWMEERYWDSREASWRTGGATDDEKNDKILEVDTGKPHSSYKRRGNHHSSSTLASDLNSRSFATVQDSPSKDSFVHFSIPSPSSVDMQQPLSPLTFALEAGEAYESSQVYSASSRPGSARRGPFTPAKSGCSGSFFGGYSDHPSYMANTESSRAKLRSQSAPKQRPDHEKLSTLRRVQVVSAGCGHSSSSSSQRSASQLQLKFTSKDYPGSGRLDRMGMPMR</sequence>
<dbReference type="SMART" id="SM00015">
    <property type="entry name" value="IQ"/>
    <property type="match status" value="2"/>
</dbReference>
<comment type="caution">
    <text evidence="9">The sequence shown here is derived from an EMBL/GenBank/DDBJ whole genome shotgun (WGS) entry which is preliminary data.</text>
</comment>
<dbReference type="EMBL" id="NMUH01001432">
    <property type="protein sequence ID" value="MQL92286.1"/>
    <property type="molecule type" value="Genomic_DNA"/>
</dbReference>
<dbReference type="AlphaFoldDB" id="A0A843VAP6"/>
<dbReference type="GO" id="GO:0005737">
    <property type="term" value="C:cytoplasm"/>
    <property type="evidence" value="ECO:0007669"/>
    <property type="project" value="UniProtKB-SubCell"/>
</dbReference>
<dbReference type="Pfam" id="PF13178">
    <property type="entry name" value="DUF4005"/>
    <property type="match status" value="1"/>
</dbReference>
<accession>A0A843VAP6</accession>
<evidence type="ECO:0000256" key="2">
    <source>
        <dbReference type="ARBA" id="ARBA00022490"/>
    </source>
</evidence>
<dbReference type="Gene3D" id="1.20.5.190">
    <property type="match status" value="1"/>
</dbReference>
<reference evidence="9" key="1">
    <citation type="submission" date="2017-07" db="EMBL/GenBank/DDBJ databases">
        <title>Taro Niue Genome Assembly and Annotation.</title>
        <authorList>
            <person name="Atibalentja N."/>
            <person name="Keating K."/>
            <person name="Fields C.J."/>
        </authorList>
    </citation>
    <scope>NUCLEOTIDE SEQUENCE</scope>
    <source>
        <strain evidence="9">Niue_2</strain>
        <tissue evidence="9">Leaf</tissue>
    </source>
</reference>
<feature type="compositionally biased region" description="Basic and acidic residues" evidence="7">
    <location>
        <begin position="303"/>
        <end position="317"/>
    </location>
</feature>
<feature type="region of interest" description="Disordered" evidence="7">
    <location>
        <begin position="294"/>
        <end position="336"/>
    </location>
</feature>
<comment type="similarity">
    <text evidence="5">Belongs to the IQD family.</text>
</comment>
<evidence type="ECO:0000259" key="8">
    <source>
        <dbReference type="Pfam" id="PF13178"/>
    </source>
</evidence>
<dbReference type="PANTHER" id="PTHR32295:SF11">
    <property type="entry name" value="PROTEIN IQ-DOMAIN 22"/>
    <property type="match status" value="1"/>
</dbReference>
<keyword evidence="10" id="KW-1185">Reference proteome</keyword>
<dbReference type="Proteomes" id="UP000652761">
    <property type="component" value="Unassembled WGS sequence"/>
</dbReference>
<comment type="subunit">
    <text evidence="6">Binds to multiple calmodulin (CaM) in the presence of Ca(2+) and CaM-like proteins.</text>
</comment>
<evidence type="ECO:0000313" key="9">
    <source>
        <dbReference type="EMBL" id="MQL92286.1"/>
    </source>
</evidence>
<evidence type="ECO:0000256" key="5">
    <source>
        <dbReference type="ARBA" id="ARBA00024341"/>
    </source>
</evidence>
<dbReference type="GO" id="GO:0005516">
    <property type="term" value="F:calmodulin binding"/>
    <property type="evidence" value="ECO:0007669"/>
    <property type="project" value="UniProtKB-KW"/>
</dbReference>